<dbReference type="Proteomes" id="UP000184287">
    <property type="component" value="Unassembled WGS sequence"/>
</dbReference>
<feature type="compositionally biased region" description="Basic and acidic residues" evidence="1">
    <location>
        <begin position="366"/>
        <end position="392"/>
    </location>
</feature>
<dbReference type="AlphaFoldDB" id="A0A1M4WFC2"/>
<evidence type="ECO:0000313" key="3">
    <source>
        <dbReference type="EMBL" id="SHE79926.1"/>
    </source>
</evidence>
<dbReference type="RefSeq" id="WP_073228727.1">
    <property type="nucleotide sequence ID" value="NZ_FQUQ01000001.1"/>
</dbReference>
<feature type="signal peptide" evidence="2">
    <location>
        <begin position="1"/>
        <end position="24"/>
    </location>
</feature>
<evidence type="ECO:0000313" key="4">
    <source>
        <dbReference type="Proteomes" id="UP000184287"/>
    </source>
</evidence>
<proteinExistence type="predicted"/>
<sequence>MKFPQFIKYGSLLMFSLFVFSVHAQEAPIDINQNLDNYLIRRTYEDTANFKSKDIYAVRYYKSDKKGKLPALVSYTEYLPDGRIRTKKYKNTQGNIIESYHYDQYFDKLLLTERNENNKLSQYNHLFYDKKGNLTEEFGYKIYGGKRFEYESYSKYKIQYLKNETKVEIIDYDNDFRISPGKKYSFFPGYITKYSPQYQYKRETFKPINGTLRRTEAKGFIFDDRNVDYTYDKNGFITSEIWYKPASQLENKTEYFYSADYRERIEQQYHMRGTEKSLKTTRKYDELGNLVFDQSIEYTGNPTGIDHYEYRYDERGNWTEKTSYYQPCEHKVLGKKMFISFERREIQYYKPEQHPATLSLRTFPKKARDLKPKIPELAAEKEKTRKKSDPEQ</sequence>
<keyword evidence="4" id="KW-1185">Reference proteome</keyword>
<evidence type="ECO:0008006" key="5">
    <source>
        <dbReference type="Google" id="ProtNLM"/>
    </source>
</evidence>
<dbReference type="EMBL" id="FQUQ01000001">
    <property type="protein sequence ID" value="SHE79926.1"/>
    <property type="molecule type" value="Genomic_DNA"/>
</dbReference>
<reference evidence="4" key="1">
    <citation type="submission" date="2016-11" db="EMBL/GenBank/DDBJ databases">
        <authorList>
            <person name="Varghese N."/>
            <person name="Submissions S."/>
        </authorList>
    </citation>
    <scope>NUCLEOTIDE SEQUENCE [LARGE SCALE GENOMIC DNA]</scope>
    <source>
        <strain evidence="4">DSM 16990</strain>
    </source>
</reference>
<evidence type="ECO:0000256" key="2">
    <source>
        <dbReference type="SAM" id="SignalP"/>
    </source>
</evidence>
<feature type="chain" id="PRO_5013087130" description="YD repeat-containing protein" evidence="2">
    <location>
        <begin position="25"/>
        <end position="392"/>
    </location>
</feature>
<accession>A0A1M4WFC2</accession>
<protein>
    <recommendedName>
        <fullName evidence="5">YD repeat-containing protein</fullName>
    </recommendedName>
</protein>
<name>A0A1M4WFC2_9SPHI</name>
<dbReference type="OrthoDB" id="86940at2"/>
<organism evidence="3 4">
    <name type="scientific">Pedobacter caeni</name>
    <dbReference type="NCBI Taxonomy" id="288992"/>
    <lineage>
        <taxon>Bacteria</taxon>
        <taxon>Pseudomonadati</taxon>
        <taxon>Bacteroidota</taxon>
        <taxon>Sphingobacteriia</taxon>
        <taxon>Sphingobacteriales</taxon>
        <taxon>Sphingobacteriaceae</taxon>
        <taxon>Pedobacter</taxon>
    </lineage>
</organism>
<evidence type="ECO:0000256" key="1">
    <source>
        <dbReference type="SAM" id="MobiDB-lite"/>
    </source>
</evidence>
<gene>
    <name evidence="3" type="ORF">SAMN04488522_1011250</name>
</gene>
<feature type="region of interest" description="Disordered" evidence="1">
    <location>
        <begin position="359"/>
        <end position="392"/>
    </location>
</feature>
<keyword evidence="2" id="KW-0732">Signal</keyword>